<accession>A0A0C3CRL3</accession>
<organism evidence="2 3">
    <name type="scientific">Hebeloma cylindrosporum</name>
    <dbReference type="NCBI Taxonomy" id="76867"/>
    <lineage>
        <taxon>Eukaryota</taxon>
        <taxon>Fungi</taxon>
        <taxon>Dikarya</taxon>
        <taxon>Basidiomycota</taxon>
        <taxon>Agaricomycotina</taxon>
        <taxon>Agaricomycetes</taxon>
        <taxon>Agaricomycetidae</taxon>
        <taxon>Agaricales</taxon>
        <taxon>Agaricineae</taxon>
        <taxon>Hymenogastraceae</taxon>
        <taxon>Hebeloma</taxon>
    </lineage>
</organism>
<name>A0A0C3CRL3_HEBCY</name>
<sequence length="369" mass="41019">MSPHGSGLRSTGIFGVVPFFILIFSPSIMPHCPTCAFEFFRLDEASMCGKCRAKVPGLSSIELRLINDTPQCFVCGIISTSLQKPLCNGCIKHYQSAKNVPTPILTKPGIAEILFGSGKTAAHCIELGTSDGSSSALTTSILHLASSYHSQASEPRLNNSVRTVGGVAQPRGLNKFKNLGKANQAVELRKAKQEEAKLLDNGIRISAVLWMAEGSSNRLTEIKTIRVVHVFEPTTSTREALDQLLGEIKVIFQKSRPEAKELTWSNVTCHAHENRAKYSSLMHFDRDSPVSILFKEEFVRKKLGTAQQLNSRFIDIRFIFHRVLTWKSRDASKRPHVTSNMHMVPPSVHHMLHGICTWYSRYAKMVCAQ</sequence>
<keyword evidence="1" id="KW-1133">Transmembrane helix</keyword>
<proteinExistence type="predicted"/>
<keyword evidence="1" id="KW-0472">Membrane</keyword>
<feature type="transmembrane region" description="Helical" evidence="1">
    <location>
        <begin position="12"/>
        <end position="29"/>
    </location>
</feature>
<protein>
    <submittedName>
        <fullName evidence="2">Uncharacterized protein</fullName>
    </submittedName>
</protein>
<evidence type="ECO:0000313" key="3">
    <source>
        <dbReference type="Proteomes" id="UP000053424"/>
    </source>
</evidence>
<dbReference type="AlphaFoldDB" id="A0A0C3CRL3"/>
<dbReference type="EMBL" id="KN831770">
    <property type="protein sequence ID" value="KIM46704.1"/>
    <property type="molecule type" value="Genomic_DNA"/>
</dbReference>
<evidence type="ECO:0000256" key="1">
    <source>
        <dbReference type="SAM" id="Phobius"/>
    </source>
</evidence>
<reference evidence="2 3" key="1">
    <citation type="submission" date="2014-04" db="EMBL/GenBank/DDBJ databases">
        <authorList>
            <consortium name="DOE Joint Genome Institute"/>
            <person name="Kuo A."/>
            <person name="Gay G."/>
            <person name="Dore J."/>
            <person name="Kohler A."/>
            <person name="Nagy L.G."/>
            <person name="Floudas D."/>
            <person name="Copeland A."/>
            <person name="Barry K.W."/>
            <person name="Cichocki N."/>
            <person name="Veneault-Fourrey C."/>
            <person name="LaButti K."/>
            <person name="Lindquist E.A."/>
            <person name="Lipzen A."/>
            <person name="Lundell T."/>
            <person name="Morin E."/>
            <person name="Murat C."/>
            <person name="Sun H."/>
            <person name="Tunlid A."/>
            <person name="Henrissat B."/>
            <person name="Grigoriev I.V."/>
            <person name="Hibbett D.S."/>
            <person name="Martin F."/>
            <person name="Nordberg H.P."/>
            <person name="Cantor M.N."/>
            <person name="Hua S.X."/>
        </authorList>
    </citation>
    <scope>NUCLEOTIDE SEQUENCE [LARGE SCALE GENOMIC DNA]</scope>
    <source>
        <strain evidence="3">h7</strain>
    </source>
</reference>
<evidence type="ECO:0000313" key="2">
    <source>
        <dbReference type="EMBL" id="KIM46704.1"/>
    </source>
</evidence>
<keyword evidence="3" id="KW-1185">Reference proteome</keyword>
<gene>
    <name evidence="2" type="ORF">M413DRAFT_261066</name>
</gene>
<reference evidence="3" key="2">
    <citation type="submission" date="2015-01" db="EMBL/GenBank/DDBJ databases">
        <title>Evolutionary Origins and Diversification of the Mycorrhizal Mutualists.</title>
        <authorList>
            <consortium name="DOE Joint Genome Institute"/>
            <consortium name="Mycorrhizal Genomics Consortium"/>
            <person name="Kohler A."/>
            <person name="Kuo A."/>
            <person name="Nagy L.G."/>
            <person name="Floudas D."/>
            <person name="Copeland A."/>
            <person name="Barry K.W."/>
            <person name="Cichocki N."/>
            <person name="Veneault-Fourrey C."/>
            <person name="LaButti K."/>
            <person name="Lindquist E.A."/>
            <person name="Lipzen A."/>
            <person name="Lundell T."/>
            <person name="Morin E."/>
            <person name="Murat C."/>
            <person name="Riley R."/>
            <person name="Ohm R."/>
            <person name="Sun H."/>
            <person name="Tunlid A."/>
            <person name="Henrissat B."/>
            <person name="Grigoriev I.V."/>
            <person name="Hibbett D.S."/>
            <person name="Martin F."/>
        </authorList>
    </citation>
    <scope>NUCLEOTIDE SEQUENCE [LARGE SCALE GENOMIC DNA]</scope>
    <source>
        <strain evidence="3">h7</strain>
    </source>
</reference>
<keyword evidence="1" id="KW-0812">Transmembrane</keyword>
<dbReference type="HOGENOM" id="CLU_750186_0_0_1"/>
<dbReference type="Proteomes" id="UP000053424">
    <property type="component" value="Unassembled WGS sequence"/>
</dbReference>